<dbReference type="GO" id="GO:0005524">
    <property type="term" value="F:ATP binding"/>
    <property type="evidence" value="ECO:0007669"/>
    <property type="project" value="InterPro"/>
</dbReference>
<gene>
    <name evidence="1" type="primary">anmK</name>
    <name evidence="1" type="ORF">KACHI17_14180</name>
</gene>
<dbReference type="AlphaFoldDB" id="A0AAT9GJ74"/>
<keyword evidence="1" id="KW-0418">Kinase</keyword>
<dbReference type="SUPFAM" id="SSF53067">
    <property type="entry name" value="Actin-like ATPase domain"/>
    <property type="match status" value="1"/>
</dbReference>
<dbReference type="PANTHER" id="PTHR30605">
    <property type="entry name" value="ANHYDRO-N-ACETYLMURAMIC ACID KINASE"/>
    <property type="match status" value="1"/>
</dbReference>
<dbReference type="EMBL" id="AP029612">
    <property type="protein sequence ID" value="BFG70537.1"/>
    <property type="molecule type" value="Genomic_DNA"/>
</dbReference>
<organism evidence="1">
    <name type="scientific">Sediminibacterium sp. KACHI17</name>
    <dbReference type="NCBI Taxonomy" id="1751071"/>
    <lineage>
        <taxon>Bacteria</taxon>
        <taxon>Pseudomonadati</taxon>
        <taxon>Bacteroidota</taxon>
        <taxon>Chitinophagia</taxon>
        <taxon>Chitinophagales</taxon>
        <taxon>Chitinophagaceae</taxon>
        <taxon>Sediminibacterium</taxon>
    </lineage>
</organism>
<dbReference type="GO" id="GO:0016773">
    <property type="term" value="F:phosphotransferase activity, alcohol group as acceptor"/>
    <property type="evidence" value="ECO:0007669"/>
    <property type="project" value="InterPro"/>
</dbReference>
<dbReference type="InterPro" id="IPR043129">
    <property type="entry name" value="ATPase_NBD"/>
</dbReference>
<keyword evidence="1" id="KW-0808">Transferase</keyword>
<sequence>MNPNISALYTIANKPERVIIGLMSGTSVDGLDVALCRISGQGTQTNVQLLAFETVVYDKVFKDHIKSIFSKRSVDLEKVCLLNAWVGTEHASIILNCLKKWNTVPAAVDLIASHGQTIYHAPKLLHPDDEFDNATLQIGDGDHIAVKTGIITLSDFRQKHVAAGGEGAPLAVYGDYLIFSSRKENRIMLNIGGIANFTYLPSGLDVAEVFSTDVGTGNTLMDAYVQAHFQGKYFDENASIARQGKINEALLSALKDNEFFTNDFPKTIGPELFNLDYLNAAMQTAGCKDLSHGDIMATLNRFSADMIVDALHRCMTNRNDFVVYTSGGGMHNPLLMEHIHAQLPGITFRDTAELEVNPDAKEAVLFAILANEAVAGGQVALGAGRHGIPAVSMGKISFPS</sequence>
<dbReference type="GO" id="GO:0016301">
    <property type="term" value="F:kinase activity"/>
    <property type="evidence" value="ECO:0007669"/>
    <property type="project" value="UniProtKB-KW"/>
</dbReference>
<dbReference type="Gene3D" id="3.30.420.40">
    <property type="match status" value="2"/>
</dbReference>
<reference evidence="1" key="1">
    <citation type="submission" date="2024-02" db="EMBL/GenBank/DDBJ databases">
        <title>Sediminibacterium planktonica sp. nov. and Sediminibacterium longus sp. nov., isolated from surface lake and river water.</title>
        <authorList>
            <person name="Watanabe K."/>
            <person name="Takemine S."/>
            <person name="Ishii Y."/>
            <person name="Ogata Y."/>
            <person name="Shindo C."/>
            <person name="Suda W."/>
        </authorList>
    </citation>
    <scope>NUCLEOTIDE SEQUENCE</scope>
    <source>
        <strain evidence="1">KACHI17</strain>
    </source>
</reference>
<protein>
    <submittedName>
        <fullName evidence="1">Anhydro-N-acetylmuramic acid kinase AnmK</fullName>
    </submittedName>
</protein>
<accession>A0AAT9GJ74</accession>
<dbReference type="RefSeq" id="WP_353548180.1">
    <property type="nucleotide sequence ID" value="NZ_AP029612.1"/>
</dbReference>
<dbReference type="NCBIfam" id="NF007149">
    <property type="entry name" value="PRK09585.3-4"/>
    <property type="match status" value="1"/>
</dbReference>
<evidence type="ECO:0000313" key="1">
    <source>
        <dbReference type="EMBL" id="BFG70537.1"/>
    </source>
</evidence>
<proteinExistence type="predicted"/>
<dbReference type="Pfam" id="PF03702">
    <property type="entry name" value="AnmK"/>
    <property type="match status" value="1"/>
</dbReference>
<dbReference type="GO" id="GO:0006040">
    <property type="term" value="P:amino sugar metabolic process"/>
    <property type="evidence" value="ECO:0007669"/>
    <property type="project" value="InterPro"/>
</dbReference>
<dbReference type="PANTHER" id="PTHR30605:SF0">
    <property type="entry name" value="ANHYDRO-N-ACETYLMURAMIC ACID KINASE"/>
    <property type="match status" value="1"/>
</dbReference>
<dbReference type="GO" id="GO:0009254">
    <property type="term" value="P:peptidoglycan turnover"/>
    <property type="evidence" value="ECO:0007669"/>
    <property type="project" value="InterPro"/>
</dbReference>
<dbReference type="InterPro" id="IPR005338">
    <property type="entry name" value="Anhydro_N_Ac-Mur_kinase"/>
</dbReference>
<dbReference type="CDD" id="cd24050">
    <property type="entry name" value="ASKHA_NBD_ANMK"/>
    <property type="match status" value="1"/>
</dbReference>
<name>A0AAT9GJ74_9BACT</name>